<proteinExistence type="predicted"/>
<sequence>MSRGWILCSLGVSGVGRSPGPSSAGVFGTSLIVLLELFFSARARWSSTCLTAFLVLFAGLCSGALSTLPKEMLLSMGPLLGLCIHLTFVHGRCPADRWTWILDTWTGALGALRLGLHFWSWTSFHR</sequence>
<evidence type="ECO:0000313" key="2">
    <source>
        <dbReference type="EMBL" id="MOY34648.1"/>
    </source>
</evidence>
<feature type="transmembrane region" description="Helical" evidence="1">
    <location>
        <begin position="43"/>
        <end position="65"/>
    </location>
</feature>
<feature type="transmembrane region" description="Helical" evidence="1">
    <location>
        <begin position="72"/>
        <end position="91"/>
    </location>
</feature>
<dbReference type="AlphaFoldDB" id="A0A4D5RC36"/>
<reference evidence="2" key="1">
    <citation type="submission" date="2019-04" db="EMBL/GenBank/DDBJ databases">
        <title>An insight into the mialome of Ixodes scapularis.</title>
        <authorList>
            <person name="Ribeiro J.M."/>
            <person name="Mather T.N."/>
            <person name="Karim S."/>
        </authorList>
    </citation>
    <scope>NUCLEOTIDE SEQUENCE</scope>
</reference>
<dbReference type="EMBL" id="GHJT01000677">
    <property type="protein sequence ID" value="MOY34648.1"/>
    <property type="molecule type" value="Transcribed_RNA"/>
</dbReference>
<evidence type="ECO:0000256" key="1">
    <source>
        <dbReference type="SAM" id="Phobius"/>
    </source>
</evidence>
<keyword evidence="1" id="KW-0472">Membrane</keyword>
<protein>
    <submittedName>
        <fullName evidence="2">Uncharacterized protein</fullName>
    </submittedName>
</protein>
<name>A0A4D5RC36_IXOSC</name>
<keyword evidence="1" id="KW-1133">Transmembrane helix</keyword>
<accession>A0A4D5RC36</accession>
<organism evidence="2">
    <name type="scientific">Ixodes scapularis</name>
    <name type="common">Black-legged tick</name>
    <name type="synonym">Deer tick</name>
    <dbReference type="NCBI Taxonomy" id="6945"/>
    <lineage>
        <taxon>Eukaryota</taxon>
        <taxon>Metazoa</taxon>
        <taxon>Ecdysozoa</taxon>
        <taxon>Arthropoda</taxon>
        <taxon>Chelicerata</taxon>
        <taxon>Arachnida</taxon>
        <taxon>Acari</taxon>
        <taxon>Parasitiformes</taxon>
        <taxon>Ixodida</taxon>
        <taxon>Ixodoidea</taxon>
        <taxon>Ixodidae</taxon>
        <taxon>Ixodinae</taxon>
        <taxon>Ixodes</taxon>
    </lineage>
</organism>
<keyword evidence="1" id="KW-0812">Transmembrane</keyword>